<evidence type="ECO:0000256" key="2">
    <source>
        <dbReference type="SAM" id="MobiDB-lite"/>
    </source>
</evidence>
<feature type="coiled-coil region" evidence="1">
    <location>
        <begin position="54"/>
        <end position="81"/>
    </location>
</feature>
<name>A0ABM1YZJ1_AEDAL</name>
<organism evidence="3 4">
    <name type="scientific">Aedes albopictus</name>
    <name type="common">Asian tiger mosquito</name>
    <name type="synonym">Stegomyia albopicta</name>
    <dbReference type="NCBI Taxonomy" id="7160"/>
    <lineage>
        <taxon>Eukaryota</taxon>
        <taxon>Metazoa</taxon>
        <taxon>Ecdysozoa</taxon>
        <taxon>Arthropoda</taxon>
        <taxon>Hexapoda</taxon>
        <taxon>Insecta</taxon>
        <taxon>Pterygota</taxon>
        <taxon>Neoptera</taxon>
        <taxon>Endopterygota</taxon>
        <taxon>Diptera</taxon>
        <taxon>Nematocera</taxon>
        <taxon>Culicoidea</taxon>
        <taxon>Culicidae</taxon>
        <taxon>Culicinae</taxon>
        <taxon>Aedini</taxon>
        <taxon>Aedes</taxon>
        <taxon>Stegomyia</taxon>
    </lineage>
</organism>
<feature type="region of interest" description="Disordered" evidence="2">
    <location>
        <begin position="1"/>
        <end position="53"/>
    </location>
</feature>
<protein>
    <recommendedName>
        <fullName evidence="5">CCHC-type domain-containing protein</fullName>
    </recommendedName>
</protein>
<feature type="region of interest" description="Disordered" evidence="2">
    <location>
        <begin position="380"/>
        <end position="402"/>
    </location>
</feature>
<keyword evidence="1" id="KW-0175">Coiled coil</keyword>
<keyword evidence="4" id="KW-1185">Reference proteome</keyword>
<reference evidence="4" key="1">
    <citation type="journal article" date="2015" name="Proc. Natl. Acad. Sci. U.S.A.">
        <title>Genome sequence of the Asian Tiger mosquito, Aedes albopictus, reveals insights into its biology, genetics, and evolution.</title>
        <authorList>
            <person name="Chen X.G."/>
            <person name="Jiang X."/>
            <person name="Gu J."/>
            <person name="Xu M."/>
            <person name="Wu Y."/>
            <person name="Deng Y."/>
            <person name="Zhang C."/>
            <person name="Bonizzoni M."/>
            <person name="Dermauw W."/>
            <person name="Vontas J."/>
            <person name="Armbruster P."/>
            <person name="Huang X."/>
            <person name="Yang Y."/>
            <person name="Zhang H."/>
            <person name="He W."/>
            <person name="Peng H."/>
            <person name="Liu Y."/>
            <person name="Wu K."/>
            <person name="Chen J."/>
            <person name="Lirakis M."/>
            <person name="Topalis P."/>
            <person name="Van Leeuwen T."/>
            <person name="Hall A.B."/>
            <person name="Jiang X."/>
            <person name="Thorpe C."/>
            <person name="Mueller R.L."/>
            <person name="Sun C."/>
            <person name="Waterhouse R.M."/>
            <person name="Yan G."/>
            <person name="Tu Z.J."/>
            <person name="Fang X."/>
            <person name="James A.A."/>
        </authorList>
    </citation>
    <scope>NUCLEOTIDE SEQUENCE [LARGE SCALE GENOMIC DNA]</scope>
    <source>
        <strain evidence="4">Foshan</strain>
    </source>
</reference>
<accession>A0ABM1YZJ1</accession>
<evidence type="ECO:0008006" key="5">
    <source>
        <dbReference type="Google" id="ProtNLM"/>
    </source>
</evidence>
<reference evidence="3" key="2">
    <citation type="submission" date="2025-05" db="UniProtKB">
        <authorList>
            <consortium name="EnsemblMetazoa"/>
        </authorList>
    </citation>
    <scope>IDENTIFICATION</scope>
    <source>
        <strain evidence="3">Foshan</strain>
    </source>
</reference>
<dbReference type="RefSeq" id="XP_062710020.1">
    <property type="nucleotide sequence ID" value="XM_062854036.1"/>
</dbReference>
<dbReference type="GeneID" id="134288637"/>
<proteinExistence type="predicted"/>
<evidence type="ECO:0000313" key="3">
    <source>
        <dbReference type="EnsemblMetazoa" id="AALFPA23_013564.P19642"/>
    </source>
</evidence>
<evidence type="ECO:0000313" key="4">
    <source>
        <dbReference type="Proteomes" id="UP000069940"/>
    </source>
</evidence>
<dbReference type="EnsemblMetazoa" id="AALFPA23_013564.R19642">
    <property type="protein sequence ID" value="AALFPA23_013564.P19642"/>
    <property type="gene ID" value="AALFPA23_013564"/>
</dbReference>
<evidence type="ECO:0000256" key="1">
    <source>
        <dbReference type="SAM" id="Coils"/>
    </source>
</evidence>
<dbReference type="Proteomes" id="UP000069940">
    <property type="component" value="Unassembled WGS sequence"/>
</dbReference>
<sequence length="452" mass="50156">MEGHGHHNGAVEGKKSSKKLKTKIGIPFAPTTSSREMSEENKVEPPSAEQSEKVKELTKELEARKALIEQLQQQLKAQEEREALRAIQEGSGATTVAAASEDGSIGFVHAIGPSSTQRAALPLANAEESRFMSSVNQLSVSSIHVPECKPMEGDVEIYRYSYEAWRELLEDTMRLAGVEDEATKFTIFKIKAGARLLQIYRNTRSQTDSPDATTEPFSNALHRLKTYFGSGSDVMLQRRKLSIMKQKPGESSLSFITRVGDTARLCEFGEEKEFEEIVGAIAEHAMCRDVRVAALKMLSRKGTFANLVDKVRELEAIRINEEFFKQSHSKPDPGLVAPVTAGYSVGDRVPNPRFNQGFNPRRGRFQHIASRRRDERFDPIRGIRTTGGNGANRRAPNDDSGANPERCWRCNSVYHLAATCSAADKICLGCGHLLPYAVSQCRFLCELSFQAC</sequence>